<protein>
    <submittedName>
        <fullName evidence="1">Uncharacterized protein</fullName>
    </submittedName>
</protein>
<reference evidence="1" key="1">
    <citation type="journal article" date="2014" name="Front. Microbiol.">
        <title>High frequency of phylogenetically diverse reductive dehalogenase-homologous genes in deep subseafloor sedimentary metagenomes.</title>
        <authorList>
            <person name="Kawai M."/>
            <person name="Futagami T."/>
            <person name="Toyoda A."/>
            <person name="Takaki Y."/>
            <person name="Nishi S."/>
            <person name="Hori S."/>
            <person name="Arai W."/>
            <person name="Tsubouchi T."/>
            <person name="Morono Y."/>
            <person name="Uchiyama I."/>
            <person name="Ito T."/>
            <person name="Fujiyama A."/>
            <person name="Inagaki F."/>
            <person name="Takami H."/>
        </authorList>
    </citation>
    <scope>NUCLEOTIDE SEQUENCE</scope>
    <source>
        <strain evidence="1">Expedition CK06-06</strain>
    </source>
</reference>
<sequence>MAKKKVKSSVILKVCADQVEALITMPRLRNTEWTAETLHKHLIGVGLDYTLEEVEELYAELSKRGIIEDAVEV</sequence>
<dbReference type="EMBL" id="BARW01001963">
    <property type="protein sequence ID" value="GAI65890.1"/>
    <property type="molecule type" value="Genomic_DNA"/>
</dbReference>
<comment type="caution">
    <text evidence="1">The sequence shown here is derived from an EMBL/GenBank/DDBJ whole genome shotgun (WGS) entry which is preliminary data.</text>
</comment>
<dbReference type="AlphaFoldDB" id="X1RRR3"/>
<gene>
    <name evidence="1" type="ORF">S12H4_05802</name>
</gene>
<name>X1RRR3_9ZZZZ</name>
<accession>X1RRR3</accession>
<proteinExistence type="predicted"/>
<organism evidence="1">
    <name type="scientific">marine sediment metagenome</name>
    <dbReference type="NCBI Taxonomy" id="412755"/>
    <lineage>
        <taxon>unclassified sequences</taxon>
        <taxon>metagenomes</taxon>
        <taxon>ecological metagenomes</taxon>
    </lineage>
</organism>
<evidence type="ECO:0000313" key="1">
    <source>
        <dbReference type="EMBL" id="GAI65890.1"/>
    </source>
</evidence>